<gene>
    <name evidence="6" type="primary">fhs</name>
    <name evidence="7" type="ORF">H9892_00310</name>
</gene>
<evidence type="ECO:0000313" key="8">
    <source>
        <dbReference type="Proteomes" id="UP000823990"/>
    </source>
</evidence>
<keyword evidence="5 6" id="KW-0067">ATP-binding</keyword>
<evidence type="ECO:0000256" key="3">
    <source>
        <dbReference type="ARBA" id="ARBA00022598"/>
    </source>
</evidence>
<evidence type="ECO:0000256" key="2">
    <source>
        <dbReference type="ARBA" id="ARBA00022563"/>
    </source>
</evidence>
<dbReference type="Gene3D" id="3.10.410.10">
    <property type="entry name" value="Formyltetrahydrofolate synthetase, domain 3"/>
    <property type="match status" value="1"/>
</dbReference>
<protein>
    <recommendedName>
        <fullName evidence="6">Formate--tetrahydrofolate ligase</fullName>
        <ecNumber evidence="6">6.3.4.3</ecNumber>
    </recommendedName>
    <alternativeName>
        <fullName evidence="6">Formyltetrahydrofolate synthetase</fullName>
        <shortName evidence="6">FHS</shortName>
        <shortName evidence="6">FTHFS</shortName>
    </alternativeName>
</protein>
<comment type="catalytic activity">
    <reaction evidence="6">
        <text>(6S)-5,6,7,8-tetrahydrofolate + formate + ATP = (6R)-10-formyltetrahydrofolate + ADP + phosphate</text>
        <dbReference type="Rhea" id="RHEA:20221"/>
        <dbReference type="ChEBI" id="CHEBI:15740"/>
        <dbReference type="ChEBI" id="CHEBI:30616"/>
        <dbReference type="ChEBI" id="CHEBI:43474"/>
        <dbReference type="ChEBI" id="CHEBI:57453"/>
        <dbReference type="ChEBI" id="CHEBI:195366"/>
        <dbReference type="ChEBI" id="CHEBI:456216"/>
        <dbReference type="EC" id="6.3.4.3"/>
    </reaction>
</comment>
<evidence type="ECO:0000256" key="1">
    <source>
        <dbReference type="ARBA" id="ARBA00004777"/>
    </source>
</evidence>
<dbReference type="InterPro" id="IPR027417">
    <property type="entry name" value="P-loop_NTPase"/>
</dbReference>
<dbReference type="GO" id="GO:0005524">
    <property type="term" value="F:ATP binding"/>
    <property type="evidence" value="ECO:0007669"/>
    <property type="project" value="UniProtKB-UniRule"/>
</dbReference>
<organism evidence="7 8">
    <name type="scientific">Candidatus Protoclostridium stercorigallinarum</name>
    <dbReference type="NCBI Taxonomy" id="2838741"/>
    <lineage>
        <taxon>Bacteria</taxon>
        <taxon>Bacillati</taxon>
        <taxon>Bacillota</taxon>
        <taxon>Clostridia</taxon>
        <taxon>Candidatus Protoclostridium</taxon>
    </lineage>
</organism>
<dbReference type="NCBIfam" id="NF010030">
    <property type="entry name" value="PRK13505.1"/>
    <property type="match status" value="1"/>
</dbReference>
<evidence type="ECO:0000256" key="4">
    <source>
        <dbReference type="ARBA" id="ARBA00022741"/>
    </source>
</evidence>
<comment type="similarity">
    <text evidence="6">Belongs to the formate--tetrahydrofolate ligase family.</text>
</comment>
<dbReference type="EC" id="6.3.4.3" evidence="6"/>
<dbReference type="GO" id="GO:0035999">
    <property type="term" value="P:tetrahydrofolate interconversion"/>
    <property type="evidence" value="ECO:0007669"/>
    <property type="project" value="UniProtKB-UniRule"/>
</dbReference>
<dbReference type="PROSITE" id="PS00722">
    <property type="entry name" value="FTHFS_2"/>
    <property type="match status" value="1"/>
</dbReference>
<dbReference type="InterPro" id="IPR020628">
    <property type="entry name" value="Formate_THF_ligase_CS"/>
</dbReference>
<name>A0A9D1TQJ1_9FIRM</name>
<comment type="caution">
    <text evidence="7">The sequence shown here is derived from an EMBL/GenBank/DDBJ whole genome shotgun (WGS) entry which is preliminary data.</text>
</comment>
<evidence type="ECO:0000313" key="7">
    <source>
        <dbReference type="EMBL" id="HIW01773.1"/>
    </source>
</evidence>
<dbReference type="InterPro" id="IPR000559">
    <property type="entry name" value="Formate_THF_ligase"/>
</dbReference>
<reference evidence="7" key="2">
    <citation type="submission" date="2021-04" db="EMBL/GenBank/DDBJ databases">
        <authorList>
            <person name="Gilroy R."/>
        </authorList>
    </citation>
    <scope>NUCLEOTIDE SEQUENCE</scope>
    <source>
        <strain evidence="7">12435</strain>
    </source>
</reference>
<keyword evidence="2 6" id="KW-0554">One-carbon metabolism</keyword>
<dbReference type="SUPFAM" id="SSF52540">
    <property type="entry name" value="P-loop containing nucleoside triphosphate hydrolases"/>
    <property type="match status" value="1"/>
</dbReference>
<evidence type="ECO:0000256" key="6">
    <source>
        <dbReference type="HAMAP-Rule" id="MF_01543"/>
    </source>
</evidence>
<sequence length="545" mass="57968">MKTDIEIAREAKLLPITEVAAKLGIADPECYGRYKAKVSSFGGKKGKVILVTAINPTPAGEGKTTVSIGLADGMARIGKNVCLALREPSLGPVFGIKGGATGGGRAQIAPMEDINLHFNGDFHAITSANNLLSAMIDNHIFQGNALGIENVTWHRCLDLNDRSLRSVRCGIGYNERDDHFDITAASEVMAVFCLAKDFADLKKRLGDIVIGTDRNGKDVTARMLKADEAMAILLKEAIKPNLVQTLEGTPAFVHGGPFANIAHGCNSVIATKTAMSYADYVVTEAGFGADLGAEKFFDIKCRTAGIAPSCVVLVATVRGLKYNGGVPKAETGREDLAALEKGASNLMKHIENVTGVFGMPCVVAINRFVTDTEAEIKLLERMCAERGADCVLADVWAKGGEGAEALAEAVCGRADESKAKLKFSYDLSESIKDKIADVATKVYGARGVKFTEEAERTIARLEKSGECKGLPVCIAKTQYSLSDDQTKLGRPTDFDITVREVYYRAGAGFVVAVTGKILLMPGLGKTPAAEGMTIDTQSGEIKGLF</sequence>
<comment type="pathway">
    <text evidence="1 6">One-carbon metabolism; tetrahydrofolate interconversion.</text>
</comment>
<dbReference type="HAMAP" id="MF_01543">
    <property type="entry name" value="FTHFS"/>
    <property type="match status" value="1"/>
</dbReference>
<dbReference type="Proteomes" id="UP000823990">
    <property type="component" value="Unassembled WGS sequence"/>
</dbReference>
<evidence type="ECO:0000256" key="5">
    <source>
        <dbReference type="ARBA" id="ARBA00022840"/>
    </source>
</evidence>
<dbReference type="EMBL" id="DXHS01000007">
    <property type="protein sequence ID" value="HIW01773.1"/>
    <property type="molecule type" value="Genomic_DNA"/>
</dbReference>
<keyword evidence="3 6" id="KW-0436">Ligase</keyword>
<feature type="binding site" evidence="6">
    <location>
        <begin position="57"/>
        <end position="64"/>
    </location>
    <ligand>
        <name>ATP</name>
        <dbReference type="ChEBI" id="CHEBI:30616"/>
    </ligand>
</feature>
<accession>A0A9D1TQJ1</accession>
<dbReference type="Gene3D" id="3.40.50.300">
    <property type="entry name" value="P-loop containing nucleotide triphosphate hydrolases"/>
    <property type="match status" value="1"/>
</dbReference>
<dbReference type="AlphaFoldDB" id="A0A9D1TQJ1"/>
<dbReference type="CDD" id="cd00477">
    <property type="entry name" value="FTHFS"/>
    <property type="match status" value="1"/>
</dbReference>
<proteinExistence type="inferred from homology"/>
<reference evidence="7" key="1">
    <citation type="journal article" date="2021" name="PeerJ">
        <title>Extensive microbial diversity within the chicken gut microbiome revealed by metagenomics and culture.</title>
        <authorList>
            <person name="Gilroy R."/>
            <person name="Ravi A."/>
            <person name="Getino M."/>
            <person name="Pursley I."/>
            <person name="Horton D.L."/>
            <person name="Alikhan N.F."/>
            <person name="Baker D."/>
            <person name="Gharbi K."/>
            <person name="Hall N."/>
            <person name="Watson M."/>
            <person name="Adriaenssens E.M."/>
            <person name="Foster-Nyarko E."/>
            <person name="Jarju S."/>
            <person name="Secka A."/>
            <person name="Antonio M."/>
            <person name="Oren A."/>
            <person name="Chaudhuri R.R."/>
            <person name="La Ragione R."/>
            <person name="Hildebrand F."/>
            <person name="Pallen M.J."/>
        </authorList>
    </citation>
    <scope>NUCLEOTIDE SEQUENCE</scope>
    <source>
        <strain evidence="7">12435</strain>
    </source>
</reference>
<dbReference type="Pfam" id="PF01268">
    <property type="entry name" value="FTHFS"/>
    <property type="match status" value="1"/>
</dbReference>
<dbReference type="Gene3D" id="3.30.1510.10">
    <property type="entry name" value="Domain 2, N(10)-formyltetrahydrofolate synthetase"/>
    <property type="match status" value="1"/>
</dbReference>
<dbReference type="PROSITE" id="PS00721">
    <property type="entry name" value="FTHFS_1"/>
    <property type="match status" value="1"/>
</dbReference>
<keyword evidence="4 6" id="KW-0547">Nucleotide-binding</keyword>
<dbReference type="GO" id="GO:0004329">
    <property type="term" value="F:formate-tetrahydrofolate ligase activity"/>
    <property type="evidence" value="ECO:0007669"/>
    <property type="project" value="UniProtKB-UniRule"/>
</dbReference>